<keyword evidence="7 14" id="KW-0812">Transmembrane</keyword>
<comment type="function">
    <text evidence="14">Catalyzes cross-linking of the peptidoglycan cell wall.</text>
</comment>
<feature type="transmembrane region" description="Helical" evidence="14">
    <location>
        <begin position="21"/>
        <end position="40"/>
    </location>
</feature>
<keyword evidence="6 14" id="KW-0645">Protease</keyword>
<evidence type="ECO:0000256" key="13">
    <source>
        <dbReference type="ARBA" id="ARBA00023316"/>
    </source>
</evidence>
<dbReference type="Proteomes" id="UP000199648">
    <property type="component" value="Unassembled WGS sequence"/>
</dbReference>
<dbReference type="InterPro" id="IPR050515">
    <property type="entry name" value="Beta-lactam/transpept"/>
</dbReference>
<dbReference type="GO" id="GO:0008360">
    <property type="term" value="P:regulation of cell shape"/>
    <property type="evidence" value="ECO:0007669"/>
    <property type="project" value="UniProtKB-KW"/>
</dbReference>
<feature type="coiled-coil region" evidence="15">
    <location>
        <begin position="95"/>
        <end position="122"/>
    </location>
</feature>
<sequence length="637" mass="70372">MAKRFTLKDPIRETHLFRTRAVAAGVLSALLVLGLLARLVHLQVHNHEHFTTLSNNNRVAVQPIAPTRGLIFDRNGVVLAENLPTYSLEVIPERVEDMEATLAALRKLINVAETDLKRFRENVSRKRRFEAIPLRFQLTDEEVARVAVNRHRLPGVEINSRLTRHYPLGALTAHVVGYVGRINRREINCLDQQEGCGFEWTDASKEFLQRSNYSATDRIGKVGVERSHEDALHGKVGFQKVETNARGRVLRVLERTPPVPGKDLHLNIDIGLQQAAQNAFTGERGALVAIEPKTGAVLALVSVPSYDSNLFVNGIDSATYTELSRSLFQPLFNRALRGQYPPGSTTKPFVGLAGLELGDVGPDDKQVCHGHYQLPGEERRYRDWTRHGPGVDMHRSIVESCDVFFYDLAHKLGIDRLSGFLSQFGFGQPSGIDIGGEASGLMPTREWKRRTRQEVWYPGETLITGIGQGFTLATPLQLASTTAALAIRGQRMQPQVVRALENSGGGDHEIVPAVALEPVHVKESSNWDRILHAMKQVVHGRRGTARRIGHDASYEIAGKTGTAQVFGIAQDAEYVEEDVVKLLRDHALFIGFAPVEEPQIAIGVIVENGGSGGAVAAPIARQVMDYHLVGRQEEKTP</sequence>
<dbReference type="UniPathway" id="UPA00219"/>
<keyword evidence="3 14" id="KW-1003">Cell membrane</keyword>
<dbReference type="Pfam" id="PF00905">
    <property type="entry name" value="Transpeptidase"/>
    <property type="match status" value="1"/>
</dbReference>
<dbReference type="InterPro" id="IPR017790">
    <property type="entry name" value="Penicillin-binding_protein_2"/>
</dbReference>
<dbReference type="Pfam" id="PF03717">
    <property type="entry name" value="PBP_dimer"/>
    <property type="match status" value="1"/>
</dbReference>
<dbReference type="InterPro" id="IPR005311">
    <property type="entry name" value="PBP_dimer"/>
</dbReference>
<dbReference type="Gene3D" id="3.40.710.10">
    <property type="entry name" value="DD-peptidase/beta-lactamase superfamily"/>
    <property type="match status" value="1"/>
</dbReference>
<keyword evidence="4 14" id="KW-0997">Cell inner membrane</keyword>
<keyword evidence="19" id="KW-1185">Reference proteome</keyword>
<dbReference type="GO" id="GO:0009252">
    <property type="term" value="P:peptidoglycan biosynthetic process"/>
    <property type="evidence" value="ECO:0007669"/>
    <property type="project" value="UniProtKB-UniRule"/>
</dbReference>
<evidence type="ECO:0000256" key="9">
    <source>
        <dbReference type="ARBA" id="ARBA00022960"/>
    </source>
</evidence>
<dbReference type="EC" id="3.4.16.4" evidence="14"/>
<dbReference type="InterPro" id="IPR001460">
    <property type="entry name" value="PCN-bd_Tpept"/>
</dbReference>
<evidence type="ECO:0000313" key="18">
    <source>
        <dbReference type="EMBL" id="SCZ58059.1"/>
    </source>
</evidence>
<protein>
    <recommendedName>
        <fullName evidence="14">Peptidoglycan D,D-transpeptidase MrdA</fullName>
        <ecNumber evidence="14">3.4.16.4</ecNumber>
    </recommendedName>
    <alternativeName>
        <fullName evidence="14">Penicillin-binding protein 2</fullName>
        <shortName evidence="14">PBP-2</shortName>
    </alternativeName>
</protein>
<comment type="subcellular location">
    <subcellularLocation>
        <location evidence="14">Cell inner membrane</location>
        <topology evidence="14">Single-pass membrane protein</topology>
    </subcellularLocation>
    <subcellularLocation>
        <location evidence="2">Cell membrane</location>
    </subcellularLocation>
    <subcellularLocation>
        <location evidence="1">Membrane</location>
        <topology evidence="1">Single-pass membrane protein</topology>
    </subcellularLocation>
</comment>
<name>A0A1G5Q9V6_9GAMM</name>
<evidence type="ECO:0000256" key="3">
    <source>
        <dbReference type="ARBA" id="ARBA00022475"/>
    </source>
</evidence>
<dbReference type="PANTHER" id="PTHR30627">
    <property type="entry name" value="PEPTIDOGLYCAN D,D-TRANSPEPTIDASE"/>
    <property type="match status" value="1"/>
</dbReference>
<comment type="catalytic activity">
    <reaction evidence="14">
        <text>Preferential cleavage: (Ac)2-L-Lys-D-Ala-|-D-Ala. Also transpeptidation of peptidyl-alanyl moieties that are N-acyl substituents of D-alanine.</text>
        <dbReference type="EC" id="3.4.16.4"/>
    </reaction>
</comment>
<keyword evidence="13 14" id="KW-0961">Cell wall biogenesis/degradation</keyword>
<evidence type="ECO:0000313" key="19">
    <source>
        <dbReference type="Proteomes" id="UP000199648"/>
    </source>
</evidence>
<dbReference type="InterPro" id="IPR012338">
    <property type="entry name" value="Beta-lactam/transpept-like"/>
</dbReference>
<comment type="pathway">
    <text evidence="14">Cell wall biogenesis; peptidoglycan biosynthesis.</text>
</comment>
<organism evidence="18 19">
    <name type="scientific">Thiohalomonas denitrificans</name>
    <dbReference type="NCBI Taxonomy" id="415747"/>
    <lineage>
        <taxon>Bacteria</taxon>
        <taxon>Pseudomonadati</taxon>
        <taxon>Pseudomonadota</taxon>
        <taxon>Gammaproteobacteria</taxon>
        <taxon>Thiohalomonadales</taxon>
        <taxon>Thiohalomonadaceae</taxon>
        <taxon>Thiohalomonas</taxon>
    </lineage>
</organism>
<feature type="domain" description="Penicillin-binding protein transpeptidase" evidence="16">
    <location>
        <begin position="285"/>
        <end position="625"/>
    </location>
</feature>
<proteinExistence type="inferred from homology"/>
<keyword evidence="10 14" id="KW-0573">Peptidoglycan synthesis</keyword>
<keyword evidence="8 14" id="KW-0378">Hydrolase</keyword>
<dbReference type="EMBL" id="FMWD01000004">
    <property type="protein sequence ID" value="SCZ58059.1"/>
    <property type="molecule type" value="Genomic_DNA"/>
</dbReference>
<evidence type="ECO:0000256" key="1">
    <source>
        <dbReference type="ARBA" id="ARBA00004167"/>
    </source>
</evidence>
<dbReference type="HAMAP" id="MF_02081">
    <property type="entry name" value="MrdA_transpept"/>
    <property type="match status" value="1"/>
</dbReference>
<dbReference type="RefSeq" id="WP_092995046.1">
    <property type="nucleotide sequence ID" value="NZ_FMWD01000004.1"/>
</dbReference>
<dbReference type="InterPro" id="IPR036138">
    <property type="entry name" value="PBP_dimer_sf"/>
</dbReference>
<keyword evidence="5 14" id="KW-0121">Carboxypeptidase</keyword>
<evidence type="ECO:0000259" key="16">
    <source>
        <dbReference type="Pfam" id="PF00905"/>
    </source>
</evidence>
<dbReference type="STRING" id="415747.SAMN03097708_01591"/>
<dbReference type="GO" id="GO:0008658">
    <property type="term" value="F:penicillin binding"/>
    <property type="evidence" value="ECO:0007669"/>
    <property type="project" value="UniProtKB-UniRule"/>
</dbReference>
<reference evidence="18 19" key="1">
    <citation type="submission" date="2016-10" db="EMBL/GenBank/DDBJ databases">
        <authorList>
            <person name="de Groot N.N."/>
        </authorList>
    </citation>
    <scope>NUCLEOTIDE SEQUENCE [LARGE SCALE GENOMIC DNA]</scope>
    <source>
        <strain evidence="18 19">HLD2</strain>
    </source>
</reference>
<feature type="domain" description="Penicillin-binding protein dimerisation" evidence="17">
    <location>
        <begin position="64"/>
        <end position="253"/>
    </location>
</feature>
<dbReference type="AlphaFoldDB" id="A0A1G5Q9V6"/>
<evidence type="ECO:0000256" key="14">
    <source>
        <dbReference type="HAMAP-Rule" id="MF_02081"/>
    </source>
</evidence>
<keyword evidence="15" id="KW-0175">Coiled coil</keyword>
<dbReference type="OrthoDB" id="9766847at2"/>
<evidence type="ECO:0000256" key="12">
    <source>
        <dbReference type="ARBA" id="ARBA00023136"/>
    </source>
</evidence>
<keyword evidence="12 14" id="KW-0472">Membrane</keyword>
<dbReference type="SUPFAM" id="SSF56519">
    <property type="entry name" value="Penicillin binding protein dimerisation domain"/>
    <property type="match status" value="1"/>
</dbReference>
<evidence type="ECO:0000256" key="4">
    <source>
        <dbReference type="ARBA" id="ARBA00022519"/>
    </source>
</evidence>
<accession>A0A1G5Q9V6</accession>
<keyword evidence="11 14" id="KW-1133">Transmembrane helix</keyword>
<evidence type="ECO:0000256" key="7">
    <source>
        <dbReference type="ARBA" id="ARBA00022692"/>
    </source>
</evidence>
<gene>
    <name evidence="14" type="primary">mrdA</name>
    <name evidence="18" type="ORF">SAMN03097708_01591</name>
</gene>
<dbReference type="Gene3D" id="3.30.1390.30">
    <property type="entry name" value="Penicillin-binding protein 2a, domain 3"/>
    <property type="match status" value="1"/>
</dbReference>
<comment type="similarity">
    <text evidence="14">Belongs to the transpeptidase family. MrdA subfamily.</text>
</comment>
<dbReference type="GO" id="GO:0071972">
    <property type="term" value="F:peptidoglycan L,D-transpeptidase activity"/>
    <property type="evidence" value="ECO:0007669"/>
    <property type="project" value="TreeGrafter"/>
</dbReference>
<evidence type="ECO:0000256" key="5">
    <source>
        <dbReference type="ARBA" id="ARBA00022645"/>
    </source>
</evidence>
<dbReference type="GO" id="GO:0005886">
    <property type="term" value="C:plasma membrane"/>
    <property type="evidence" value="ECO:0007669"/>
    <property type="project" value="UniProtKB-SubCell"/>
</dbReference>
<evidence type="ECO:0000256" key="6">
    <source>
        <dbReference type="ARBA" id="ARBA00022670"/>
    </source>
</evidence>
<dbReference type="GO" id="GO:0071555">
    <property type="term" value="P:cell wall organization"/>
    <property type="evidence" value="ECO:0007669"/>
    <property type="project" value="UniProtKB-KW"/>
</dbReference>
<dbReference type="SUPFAM" id="SSF56601">
    <property type="entry name" value="beta-lactamase/transpeptidase-like"/>
    <property type="match status" value="1"/>
</dbReference>
<dbReference type="PANTHER" id="PTHR30627:SF2">
    <property type="entry name" value="PEPTIDOGLYCAN D,D-TRANSPEPTIDASE MRDA"/>
    <property type="match status" value="1"/>
</dbReference>
<dbReference type="Gene3D" id="3.90.1310.10">
    <property type="entry name" value="Penicillin-binding protein 2a (Domain 2)"/>
    <property type="match status" value="1"/>
</dbReference>
<evidence type="ECO:0000256" key="11">
    <source>
        <dbReference type="ARBA" id="ARBA00022989"/>
    </source>
</evidence>
<evidence type="ECO:0000259" key="17">
    <source>
        <dbReference type="Pfam" id="PF03717"/>
    </source>
</evidence>
<evidence type="ECO:0000256" key="8">
    <source>
        <dbReference type="ARBA" id="ARBA00022801"/>
    </source>
</evidence>
<dbReference type="GO" id="GO:0009002">
    <property type="term" value="F:serine-type D-Ala-D-Ala carboxypeptidase activity"/>
    <property type="evidence" value="ECO:0007669"/>
    <property type="project" value="UniProtKB-UniRule"/>
</dbReference>
<evidence type="ECO:0000256" key="2">
    <source>
        <dbReference type="ARBA" id="ARBA00004236"/>
    </source>
</evidence>
<evidence type="ECO:0000256" key="10">
    <source>
        <dbReference type="ARBA" id="ARBA00022984"/>
    </source>
</evidence>
<keyword evidence="9 14" id="KW-0133">Cell shape</keyword>
<feature type="active site" description="Acyl-ester intermediate" evidence="14">
    <location>
        <position position="344"/>
    </location>
</feature>
<comment type="caution">
    <text evidence="14">Lacks conserved residue(s) required for the propagation of feature annotation.</text>
</comment>
<dbReference type="GO" id="GO:0006508">
    <property type="term" value="P:proteolysis"/>
    <property type="evidence" value="ECO:0007669"/>
    <property type="project" value="UniProtKB-KW"/>
</dbReference>
<dbReference type="NCBIfam" id="TIGR03423">
    <property type="entry name" value="pbp2_mrdA"/>
    <property type="match status" value="1"/>
</dbReference>
<evidence type="ECO:0000256" key="15">
    <source>
        <dbReference type="SAM" id="Coils"/>
    </source>
</evidence>